<sequence length="197" mass="21091">MAVFTFEDQTTSPVAPATLYKALVKDADDIVPKAVDSFKSVEIVEGNGGVGTIKKISFLEDGETKFVLHKIEGIDEAKLGYSYSIVGGAALPDTAEKITIDSILSDGPNGGSVVKLSLKYHSKGDAPPNEDELKAGKAKSDALFKVLLEDEARCNDKMVVQVVTIFAAVAASMAEQWSSRHCLVDCAKDSRWVLPAR</sequence>
<dbReference type="Proteomes" id="UP000501690">
    <property type="component" value="Linkage Group LG2"/>
</dbReference>
<organism evidence="5 6">
    <name type="scientific">Vigna unguiculata</name>
    <name type="common">Cowpea</name>
    <dbReference type="NCBI Taxonomy" id="3917"/>
    <lineage>
        <taxon>Eukaryota</taxon>
        <taxon>Viridiplantae</taxon>
        <taxon>Streptophyta</taxon>
        <taxon>Embryophyta</taxon>
        <taxon>Tracheophyta</taxon>
        <taxon>Spermatophyta</taxon>
        <taxon>Magnoliopsida</taxon>
        <taxon>eudicotyledons</taxon>
        <taxon>Gunneridae</taxon>
        <taxon>Pentapetalae</taxon>
        <taxon>rosids</taxon>
        <taxon>fabids</taxon>
        <taxon>Fabales</taxon>
        <taxon>Fabaceae</taxon>
        <taxon>Papilionoideae</taxon>
        <taxon>50 kb inversion clade</taxon>
        <taxon>NPAAA clade</taxon>
        <taxon>indigoferoid/millettioid clade</taxon>
        <taxon>Phaseoleae</taxon>
        <taxon>Vigna</taxon>
    </lineage>
</organism>
<gene>
    <name evidence="5" type="ORF">DEO72_LG2g4458</name>
</gene>
<dbReference type="Gene3D" id="3.30.530.20">
    <property type="match status" value="1"/>
</dbReference>
<accession>A0A4D6L6I7</accession>
<dbReference type="EMBL" id="CP039346">
    <property type="protein sequence ID" value="QCD84108.1"/>
    <property type="molecule type" value="Genomic_DNA"/>
</dbReference>
<keyword evidence="2" id="KW-0611">Plant defense</keyword>
<reference evidence="5 6" key="1">
    <citation type="submission" date="2019-04" db="EMBL/GenBank/DDBJ databases">
        <title>An improved genome assembly and genetic linkage map for asparagus bean, Vigna unguiculata ssp. sesquipedialis.</title>
        <authorList>
            <person name="Xia Q."/>
            <person name="Zhang R."/>
            <person name="Dong Y."/>
        </authorList>
    </citation>
    <scope>NUCLEOTIDE SEQUENCE [LARGE SCALE GENOMIC DNA]</scope>
    <source>
        <tissue evidence="5">Leaf</tissue>
    </source>
</reference>
<dbReference type="PROSITE" id="PS00451">
    <property type="entry name" value="PATHOGENESIS_BETVI"/>
    <property type="match status" value="1"/>
</dbReference>
<evidence type="ECO:0000259" key="4">
    <source>
        <dbReference type="Pfam" id="PF00407"/>
    </source>
</evidence>
<dbReference type="CDD" id="cd07816">
    <property type="entry name" value="Bet_v1-like"/>
    <property type="match status" value="1"/>
</dbReference>
<keyword evidence="6" id="KW-1185">Reference proteome</keyword>
<name>A0A4D6L6I7_VIGUN</name>
<dbReference type="GO" id="GO:0006952">
    <property type="term" value="P:defense response"/>
    <property type="evidence" value="ECO:0007669"/>
    <property type="project" value="UniProtKB-KW"/>
</dbReference>
<dbReference type="FunFam" id="3.30.530.20:FF:000007">
    <property type="entry name" value="Major pollen allergen Bet v 1-A"/>
    <property type="match status" value="1"/>
</dbReference>
<protein>
    <submittedName>
        <fullName evidence="5">Bet v I type allergen</fullName>
    </submittedName>
</protein>
<dbReference type="Pfam" id="PF00407">
    <property type="entry name" value="Bet_v_1"/>
    <property type="match status" value="1"/>
</dbReference>
<dbReference type="GO" id="GO:0005634">
    <property type="term" value="C:nucleus"/>
    <property type="evidence" value="ECO:0007669"/>
    <property type="project" value="TreeGrafter"/>
</dbReference>
<dbReference type="GO" id="GO:0010427">
    <property type="term" value="F:abscisic acid binding"/>
    <property type="evidence" value="ECO:0007669"/>
    <property type="project" value="InterPro"/>
</dbReference>
<evidence type="ECO:0000256" key="1">
    <source>
        <dbReference type="ARBA" id="ARBA00009744"/>
    </source>
</evidence>
<dbReference type="SUPFAM" id="SSF55961">
    <property type="entry name" value="Bet v1-like"/>
    <property type="match status" value="1"/>
</dbReference>
<dbReference type="InterPro" id="IPR000916">
    <property type="entry name" value="Bet_v_I/MLP"/>
</dbReference>
<dbReference type="InterPro" id="IPR024949">
    <property type="entry name" value="Bet_v_I_allergen"/>
</dbReference>
<dbReference type="InterPro" id="IPR023393">
    <property type="entry name" value="START-like_dom_sf"/>
</dbReference>
<keyword evidence="3" id="KW-0568">Pathogenesis-related protein</keyword>
<dbReference type="AlphaFoldDB" id="A0A4D6L6I7"/>
<dbReference type="GO" id="GO:0005737">
    <property type="term" value="C:cytoplasm"/>
    <property type="evidence" value="ECO:0007669"/>
    <property type="project" value="TreeGrafter"/>
</dbReference>
<proteinExistence type="inferred from homology"/>
<evidence type="ECO:0000256" key="2">
    <source>
        <dbReference type="ARBA" id="ARBA00022821"/>
    </source>
</evidence>
<evidence type="ECO:0000256" key="3">
    <source>
        <dbReference type="ARBA" id="ARBA00023265"/>
    </source>
</evidence>
<dbReference type="PANTHER" id="PTHR31213:SF55">
    <property type="entry name" value="STRESS-INDUCED PROTEIN SAM22"/>
    <property type="match status" value="1"/>
</dbReference>
<feature type="domain" description="Bet v I/Major latex protein" evidence="4">
    <location>
        <begin position="1"/>
        <end position="136"/>
    </location>
</feature>
<comment type="similarity">
    <text evidence="1">Belongs to the BetVI family.</text>
</comment>
<dbReference type="PANTHER" id="PTHR31213">
    <property type="entry name" value="OS08G0374000 PROTEIN-RELATED"/>
    <property type="match status" value="1"/>
</dbReference>
<dbReference type="PRINTS" id="PR00634">
    <property type="entry name" value="BETALLERGEN"/>
</dbReference>
<evidence type="ECO:0000313" key="6">
    <source>
        <dbReference type="Proteomes" id="UP000501690"/>
    </source>
</evidence>
<evidence type="ECO:0000313" key="5">
    <source>
        <dbReference type="EMBL" id="QCD84108.1"/>
    </source>
</evidence>
<dbReference type="InterPro" id="IPR050279">
    <property type="entry name" value="Plant_def-hormone_signal"/>
</dbReference>
<dbReference type="GO" id="GO:0038023">
    <property type="term" value="F:signaling receptor activity"/>
    <property type="evidence" value="ECO:0007669"/>
    <property type="project" value="InterPro"/>
</dbReference>
<dbReference type="GO" id="GO:0009738">
    <property type="term" value="P:abscisic acid-activated signaling pathway"/>
    <property type="evidence" value="ECO:0007669"/>
    <property type="project" value="InterPro"/>
</dbReference>
<dbReference type="GO" id="GO:0004864">
    <property type="term" value="F:protein phosphatase inhibitor activity"/>
    <property type="evidence" value="ECO:0007669"/>
    <property type="project" value="InterPro"/>
</dbReference>